<dbReference type="InterPro" id="IPR024512">
    <property type="entry name" value="Ser_palmitoyltrfase_ssu-like"/>
</dbReference>
<evidence type="ECO:0000313" key="6">
    <source>
        <dbReference type="EMBL" id="QBZ64759.1"/>
    </source>
</evidence>
<keyword evidence="3" id="KW-0256">Endoplasmic reticulum</keyword>
<evidence type="ECO:0000256" key="1">
    <source>
        <dbReference type="ARBA" id="ARBA00004477"/>
    </source>
</evidence>
<name>A0A4P7NR22_PYROR</name>
<evidence type="ECO:0000313" key="7">
    <source>
        <dbReference type="Proteomes" id="UP000294847"/>
    </source>
</evidence>
<keyword evidence="4" id="KW-1133">Transmembrane helix</keyword>
<evidence type="ECO:0000256" key="5">
    <source>
        <dbReference type="ARBA" id="ARBA00023136"/>
    </source>
</evidence>
<proteinExistence type="predicted"/>
<comment type="subcellular location">
    <subcellularLocation>
        <location evidence="1">Endoplasmic reticulum membrane</location>
        <topology evidence="1">Multi-pass membrane protein</topology>
    </subcellularLocation>
</comment>
<evidence type="ECO:0000256" key="2">
    <source>
        <dbReference type="ARBA" id="ARBA00022692"/>
    </source>
</evidence>
<organism evidence="6 7">
    <name type="scientific">Pyricularia oryzae</name>
    <name type="common">Rice blast fungus</name>
    <name type="synonym">Magnaporthe oryzae</name>
    <dbReference type="NCBI Taxonomy" id="318829"/>
    <lineage>
        <taxon>Eukaryota</taxon>
        <taxon>Fungi</taxon>
        <taxon>Dikarya</taxon>
        <taxon>Ascomycota</taxon>
        <taxon>Pezizomycotina</taxon>
        <taxon>Sordariomycetes</taxon>
        <taxon>Sordariomycetidae</taxon>
        <taxon>Magnaporthales</taxon>
        <taxon>Pyriculariaceae</taxon>
        <taxon>Pyricularia</taxon>
    </lineage>
</organism>
<dbReference type="OMA" id="FYMHGDP"/>
<accession>A0A4P7NR22</accession>
<dbReference type="Pfam" id="PF11779">
    <property type="entry name" value="SPT_ssu-like"/>
    <property type="match status" value="1"/>
</dbReference>
<dbReference type="Proteomes" id="UP000294847">
    <property type="component" value="Chromosome 6"/>
</dbReference>
<dbReference type="EMBL" id="CP034209">
    <property type="protein sequence ID" value="QBZ64759.1"/>
    <property type="molecule type" value="Genomic_DNA"/>
</dbReference>
<reference evidence="6 7" key="1">
    <citation type="journal article" date="2019" name="Mol. Biol. Evol.">
        <title>Blast fungal genomes show frequent chromosomal changes, gene gains and losses, and effector gene turnover.</title>
        <authorList>
            <person name="Gomez Luciano L.B."/>
            <person name="Jason Tsai I."/>
            <person name="Chuma I."/>
            <person name="Tosa Y."/>
            <person name="Chen Y.H."/>
            <person name="Li J.Y."/>
            <person name="Li M.Y."/>
            <person name="Jade Lu M.Y."/>
            <person name="Nakayashiki H."/>
            <person name="Li W.H."/>
        </authorList>
    </citation>
    <scope>NUCLEOTIDE SEQUENCE [LARGE SCALE GENOMIC DNA]</scope>
    <source>
        <strain evidence="6">MZ5-1-6</strain>
    </source>
</reference>
<evidence type="ECO:0000256" key="4">
    <source>
        <dbReference type="ARBA" id="ARBA00022989"/>
    </source>
</evidence>
<gene>
    <name evidence="6" type="ORF">PoMZ_06458</name>
</gene>
<dbReference type="GO" id="GO:0005789">
    <property type="term" value="C:endoplasmic reticulum membrane"/>
    <property type="evidence" value="ECO:0007669"/>
    <property type="project" value="UniProtKB-SubCell"/>
</dbReference>
<keyword evidence="2" id="KW-0812">Transmembrane</keyword>
<dbReference type="VEuPathDB" id="FungiDB:M_BR32_EuGene_00071031"/>
<sequence length="120" mass="13431">MELLDRFGKWAQLKVYQIEVTFSVYMFTPTERFIFWSIVFLVNALTLIATILYMPQHIVFIFNRAWFYINGDSIDVIGAAKDAAQTLAVKAAANSQTISSEAITEITSAATNAASVVREL</sequence>
<dbReference type="AlphaFoldDB" id="A0A4P7NR22"/>
<dbReference type="SMR" id="A0A4P7NR22"/>
<protein>
    <submittedName>
        <fullName evidence="6">Uncharacterized protein</fullName>
    </submittedName>
</protein>
<evidence type="ECO:0000256" key="3">
    <source>
        <dbReference type="ARBA" id="ARBA00022824"/>
    </source>
</evidence>
<keyword evidence="5" id="KW-0472">Membrane</keyword>